<dbReference type="Proteomes" id="UP000820669">
    <property type="component" value="Unassembled WGS sequence"/>
</dbReference>
<evidence type="ECO:0000313" key="1">
    <source>
        <dbReference type="EMBL" id="NMI00296.1"/>
    </source>
</evidence>
<protein>
    <recommendedName>
        <fullName evidence="3">Ava_C0101 and related proteins</fullName>
    </recommendedName>
</protein>
<comment type="caution">
    <text evidence="1">The sequence shown here is derived from an EMBL/GenBank/DDBJ whole genome shotgun (WGS) entry which is preliminary data.</text>
</comment>
<dbReference type="RefSeq" id="WP_169383773.1">
    <property type="nucleotide sequence ID" value="NZ_JAAXLA010000053.1"/>
</dbReference>
<evidence type="ECO:0000313" key="2">
    <source>
        <dbReference type="Proteomes" id="UP000820669"/>
    </source>
</evidence>
<evidence type="ECO:0008006" key="3">
    <source>
        <dbReference type="Google" id="ProtNLM"/>
    </source>
</evidence>
<name>A0ABX1SFG3_9PSEU</name>
<sequence>MAVEPPIRASRATTAAFPEIPYPSWRDSLATLHRFAQVVGKIRLAASHRRNHWWNVPFHLTGRGITTRPMGDDPIFTIDFDFLDHRLDITTVSGLRHAFPLVGQSVAGFTAELARGLEAVDVDVAIAHPRPFDLPDAARPFAEDTEHAGYDPAAVTRYWRVLSRVNLLLEEFAGRWSGKTSPVHHFWHTFDIAVTRFGAGRVEHPPTTDPVTREAYSREVISFGFWFGDDSFPEPAFYSYTSPEPDGLADEPLQPAGARWAERNGSHIAVLRYDDARTLPEPRTAVLDFYESAYRAGTRRTGWDLARDDCIGGATDPYAWERHGRPVM</sequence>
<reference evidence="1 2" key="1">
    <citation type="submission" date="2020-04" db="EMBL/GenBank/DDBJ databases">
        <authorList>
            <person name="Klaysubun C."/>
            <person name="Duangmal K."/>
            <person name="Lipun K."/>
        </authorList>
    </citation>
    <scope>NUCLEOTIDE SEQUENCE [LARGE SCALE GENOMIC DNA]</scope>
    <source>
        <strain evidence="1 2">K10HN5</strain>
    </source>
</reference>
<accession>A0ABX1SFG3</accession>
<gene>
    <name evidence="1" type="ORF">HF526_23720</name>
</gene>
<proteinExistence type="predicted"/>
<dbReference type="EMBL" id="JAAXLA010000053">
    <property type="protein sequence ID" value="NMI00296.1"/>
    <property type="molecule type" value="Genomic_DNA"/>
</dbReference>
<dbReference type="Pfam" id="PF19459">
    <property type="entry name" value="DUF5996"/>
    <property type="match status" value="1"/>
</dbReference>
<keyword evidence="2" id="KW-1185">Reference proteome</keyword>
<dbReference type="InterPro" id="IPR046038">
    <property type="entry name" value="DUF5996"/>
</dbReference>
<organism evidence="1 2">
    <name type="scientific">Pseudonocardia acidicola</name>
    <dbReference type="NCBI Taxonomy" id="2724939"/>
    <lineage>
        <taxon>Bacteria</taxon>
        <taxon>Bacillati</taxon>
        <taxon>Actinomycetota</taxon>
        <taxon>Actinomycetes</taxon>
        <taxon>Pseudonocardiales</taxon>
        <taxon>Pseudonocardiaceae</taxon>
        <taxon>Pseudonocardia</taxon>
    </lineage>
</organism>